<dbReference type="InterPro" id="IPR045864">
    <property type="entry name" value="aa-tRNA-synth_II/BPL/LPL"/>
</dbReference>
<evidence type="ECO:0000259" key="10">
    <source>
        <dbReference type="SMART" id="SM00863"/>
    </source>
</evidence>
<evidence type="ECO:0000256" key="4">
    <source>
        <dbReference type="ARBA" id="ARBA00022598"/>
    </source>
</evidence>
<dbReference type="GO" id="GO:0006419">
    <property type="term" value="P:alanyl-tRNA aminoacylation"/>
    <property type="evidence" value="ECO:0007669"/>
    <property type="project" value="InterPro"/>
</dbReference>
<dbReference type="GO" id="GO:0004813">
    <property type="term" value="F:alanine-tRNA ligase activity"/>
    <property type="evidence" value="ECO:0007669"/>
    <property type="project" value="UniProtKB-EC"/>
</dbReference>
<sequence>MTSQELRKKYLEFFREKGHMIVPSSSLVPSDPSVLLTSAGMQQFKSYYLNEKSPYGENVTSVQKCFRTSDLDSIGDESHLSFFEMLGNFSFGGYFKEEAIKYAHEFITKEMGLKIDYVSVFKDDSADGISEDRDSEKIWKSIDPSLKIVKAGKTDNFWGPTGSEGPCGPTTEIYVNNVEIWNLVFNEYYKDANGKYSLLKTPGVDTGMGLERLAMVSQGKNNVFDTDLFQPFNFFTFLGRDGRIIADHLRGSMFLIADGIKPSNKGAGYILRRLIRRIVVICKINSIPLESLISRVERAINYYNFYKELPINKDKIIKEIKEEVNEFNKIIEKGLNEFFKKYPEMRVEAITPGKAYKFHAVKIIHDAFYFHQTFGLTIDIIKDLAKKGGHIVDEDVFNREFQKHQQLSRTASVGMFKSGLADHSEQAIKYHTAAHLMLAALRKVLGKHVSQKGSNITGERLRFDFSHPEKMTSEQIKLVEDAVNEKIQEDLPVKMEEMSLEEAKKQGAMGVFESKYGERVKVYTIKDNSSQASSESPFSREICGGPHVERTGLLGKFKIIKEESSSAGVRRIKAVLS</sequence>
<evidence type="ECO:0000256" key="7">
    <source>
        <dbReference type="ARBA" id="ARBA00022884"/>
    </source>
</evidence>
<dbReference type="InterPro" id="IPR018162">
    <property type="entry name" value="Ala-tRNA-ligase_IIc_anticod-bd"/>
</dbReference>
<dbReference type="InterPro" id="IPR002318">
    <property type="entry name" value="Ala-tRNA-lgiase_IIc"/>
</dbReference>
<keyword evidence="5" id="KW-0547">Nucleotide-binding</keyword>
<evidence type="ECO:0000256" key="5">
    <source>
        <dbReference type="ARBA" id="ARBA00022741"/>
    </source>
</evidence>
<organism evidence="11 12">
    <name type="scientific">Candidatus Tagabacteria bacterium CG03_land_8_20_14_0_80_41_22</name>
    <dbReference type="NCBI Taxonomy" id="1975020"/>
    <lineage>
        <taxon>Bacteria</taxon>
        <taxon>Candidatus Tagaibacteriota</taxon>
    </lineage>
</organism>
<dbReference type="Proteomes" id="UP000228561">
    <property type="component" value="Unassembled WGS sequence"/>
</dbReference>
<dbReference type="Gene3D" id="3.30.54.20">
    <property type="match status" value="1"/>
</dbReference>
<evidence type="ECO:0000313" key="11">
    <source>
        <dbReference type="EMBL" id="PIU99860.1"/>
    </source>
</evidence>
<dbReference type="InterPro" id="IPR050058">
    <property type="entry name" value="Ala-tRNA_ligase"/>
</dbReference>
<dbReference type="PANTHER" id="PTHR11777:SF9">
    <property type="entry name" value="ALANINE--TRNA LIGASE, CYTOPLASMIC"/>
    <property type="match status" value="1"/>
</dbReference>
<dbReference type="Pfam" id="PF07973">
    <property type="entry name" value="tRNA_SAD"/>
    <property type="match status" value="1"/>
</dbReference>
<evidence type="ECO:0000256" key="8">
    <source>
        <dbReference type="ARBA" id="ARBA00022917"/>
    </source>
</evidence>
<evidence type="ECO:0000256" key="6">
    <source>
        <dbReference type="ARBA" id="ARBA00022840"/>
    </source>
</evidence>
<evidence type="ECO:0000256" key="3">
    <source>
        <dbReference type="ARBA" id="ARBA00022555"/>
    </source>
</evidence>
<dbReference type="InterPro" id="IPR018163">
    <property type="entry name" value="Thr/Ala-tRNA-synth_IIc_edit"/>
</dbReference>
<dbReference type="InterPro" id="IPR012947">
    <property type="entry name" value="tRNA_SAD"/>
</dbReference>
<dbReference type="AlphaFoldDB" id="A0A2M7B9U8"/>
<evidence type="ECO:0000313" key="12">
    <source>
        <dbReference type="Proteomes" id="UP000228561"/>
    </source>
</evidence>
<reference evidence="12" key="1">
    <citation type="submission" date="2017-09" db="EMBL/GenBank/DDBJ databases">
        <title>Depth-based differentiation of microbial function through sediment-hosted aquifers and enrichment of novel symbionts in the deep terrestrial subsurface.</title>
        <authorList>
            <person name="Probst A.J."/>
            <person name="Ladd B."/>
            <person name="Jarett J.K."/>
            <person name="Geller-Mcgrath D.E."/>
            <person name="Sieber C.M.K."/>
            <person name="Emerson J.B."/>
            <person name="Anantharaman K."/>
            <person name="Thomas B.C."/>
            <person name="Malmstrom R."/>
            <person name="Stieglmeier M."/>
            <person name="Klingl A."/>
            <person name="Woyke T."/>
            <person name="Ryan C.M."/>
            <person name="Banfield J.F."/>
        </authorList>
    </citation>
    <scope>NUCLEOTIDE SEQUENCE [LARGE SCALE GENOMIC DNA]</scope>
</reference>
<dbReference type="SUPFAM" id="SSF55681">
    <property type="entry name" value="Class II aaRS and biotin synthetases"/>
    <property type="match status" value="1"/>
</dbReference>
<dbReference type="GO" id="GO:0005829">
    <property type="term" value="C:cytosol"/>
    <property type="evidence" value="ECO:0007669"/>
    <property type="project" value="TreeGrafter"/>
</dbReference>
<feature type="domain" description="Threonyl/alanyl tRNA synthetase SAD" evidence="10">
    <location>
        <begin position="520"/>
        <end position="573"/>
    </location>
</feature>
<dbReference type="InterPro" id="IPR018164">
    <property type="entry name" value="Ala-tRNA-synth_IIc_N"/>
</dbReference>
<keyword evidence="8" id="KW-0648">Protein biosynthesis</keyword>
<dbReference type="EC" id="6.1.1.7" evidence="2"/>
<comment type="similarity">
    <text evidence="1">Belongs to the class-II aminoacyl-tRNA synthetase family.</text>
</comment>
<dbReference type="SUPFAM" id="SSF55186">
    <property type="entry name" value="ThrRS/AlaRS common domain"/>
    <property type="match status" value="1"/>
</dbReference>
<keyword evidence="6" id="KW-0067">ATP-binding</keyword>
<dbReference type="NCBIfam" id="NF002436">
    <property type="entry name" value="PRK01584.1"/>
    <property type="match status" value="1"/>
</dbReference>
<protein>
    <recommendedName>
        <fullName evidence="2">alanine--tRNA ligase</fullName>
        <ecNumber evidence="2">6.1.1.7</ecNumber>
    </recommendedName>
</protein>
<dbReference type="GO" id="GO:0005524">
    <property type="term" value="F:ATP binding"/>
    <property type="evidence" value="ECO:0007669"/>
    <property type="project" value="UniProtKB-KW"/>
</dbReference>
<dbReference type="EMBL" id="PEVG01000002">
    <property type="protein sequence ID" value="PIU99860.1"/>
    <property type="molecule type" value="Genomic_DNA"/>
</dbReference>
<dbReference type="FunFam" id="3.30.980.10:FF:000004">
    <property type="entry name" value="Alanine--tRNA ligase, cytoplasmic"/>
    <property type="match status" value="1"/>
</dbReference>
<dbReference type="PANTHER" id="PTHR11777">
    <property type="entry name" value="ALANYL-TRNA SYNTHETASE"/>
    <property type="match status" value="1"/>
</dbReference>
<evidence type="ECO:0000256" key="2">
    <source>
        <dbReference type="ARBA" id="ARBA00013168"/>
    </source>
</evidence>
<dbReference type="Pfam" id="PF01411">
    <property type="entry name" value="tRNA-synt_2c"/>
    <property type="match status" value="1"/>
</dbReference>
<dbReference type="Gene3D" id="3.30.980.10">
    <property type="entry name" value="Threonyl-trna Synthetase, Chain A, domain 2"/>
    <property type="match status" value="1"/>
</dbReference>
<dbReference type="CDD" id="cd00673">
    <property type="entry name" value="AlaRS_core"/>
    <property type="match status" value="1"/>
</dbReference>
<dbReference type="Gene3D" id="3.30.930.10">
    <property type="entry name" value="Bira Bifunctional Protein, Domain 2"/>
    <property type="match status" value="1"/>
</dbReference>
<proteinExistence type="inferred from homology"/>
<dbReference type="GO" id="GO:0000049">
    <property type="term" value="F:tRNA binding"/>
    <property type="evidence" value="ECO:0007669"/>
    <property type="project" value="UniProtKB-KW"/>
</dbReference>
<evidence type="ECO:0000256" key="1">
    <source>
        <dbReference type="ARBA" id="ARBA00008226"/>
    </source>
</evidence>
<keyword evidence="3" id="KW-0820">tRNA-binding</keyword>
<dbReference type="GO" id="GO:0002161">
    <property type="term" value="F:aminoacyl-tRNA deacylase activity"/>
    <property type="evidence" value="ECO:0007669"/>
    <property type="project" value="TreeGrafter"/>
</dbReference>
<dbReference type="PRINTS" id="PR00980">
    <property type="entry name" value="TRNASYNTHALA"/>
</dbReference>
<comment type="caution">
    <text evidence="11">The sequence shown here is derived from an EMBL/GenBank/DDBJ whole genome shotgun (WGS) entry which is preliminary data.</text>
</comment>
<gene>
    <name evidence="11" type="ORF">COS58_00410</name>
</gene>
<dbReference type="SMART" id="SM00863">
    <property type="entry name" value="tRNA_SAD"/>
    <property type="match status" value="1"/>
</dbReference>
<dbReference type="SUPFAM" id="SSF101353">
    <property type="entry name" value="Putative anticodon-binding domain of alanyl-tRNA synthetase (AlaRS)"/>
    <property type="match status" value="1"/>
</dbReference>
<keyword evidence="9" id="KW-0030">Aminoacyl-tRNA synthetase</keyword>
<name>A0A2M7B9U8_9BACT</name>
<accession>A0A2M7B9U8</accession>
<keyword evidence="4 11" id="KW-0436">Ligase</keyword>
<evidence type="ECO:0000256" key="9">
    <source>
        <dbReference type="ARBA" id="ARBA00023146"/>
    </source>
</evidence>
<keyword evidence="7" id="KW-0694">RNA-binding</keyword>